<dbReference type="InterPro" id="IPR036899">
    <property type="entry name" value="Ribosomal_uL13_sf"/>
</dbReference>
<dbReference type="AlphaFoldDB" id="A0A1F5S8B6"/>
<dbReference type="CDD" id="cd00392">
    <property type="entry name" value="Ribosomal_L13"/>
    <property type="match status" value="1"/>
</dbReference>
<evidence type="ECO:0000256" key="2">
    <source>
        <dbReference type="ARBA" id="ARBA00022980"/>
    </source>
</evidence>
<dbReference type="GO" id="GO:0003735">
    <property type="term" value="F:structural constituent of ribosome"/>
    <property type="evidence" value="ECO:0007669"/>
    <property type="project" value="InterPro"/>
</dbReference>
<sequence>MQKIDRQLHKLDVAGKAPGRVASEAAVLLMGKNKANYLPNIDNGNFVEVSNINKMKFTGNKLDQKKYYSYSGYPGGLKEKKMKEVFQARPHEILYRAVYNMLPKNKLRKEFIKRLKFV</sequence>
<dbReference type="EMBL" id="MFFS01000006">
    <property type="protein sequence ID" value="OGF22970.1"/>
    <property type="molecule type" value="Genomic_DNA"/>
</dbReference>
<evidence type="ECO:0000256" key="1">
    <source>
        <dbReference type="ARBA" id="ARBA00006227"/>
    </source>
</evidence>
<dbReference type="GO" id="GO:0005840">
    <property type="term" value="C:ribosome"/>
    <property type="evidence" value="ECO:0007669"/>
    <property type="project" value="UniProtKB-KW"/>
</dbReference>
<gene>
    <name evidence="4" type="primary">rplM</name>
    <name evidence="5" type="ORF">A2Y83_05110</name>
</gene>
<evidence type="ECO:0000256" key="4">
    <source>
        <dbReference type="HAMAP-Rule" id="MF_01366"/>
    </source>
</evidence>
<evidence type="ECO:0000313" key="6">
    <source>
        <dbReference type="Proteomes" id="UP000178323"/>
    </source>
</evidence>
<proteinExistence type="inferred from homology"/>
<dbReference type="PANTHER" id="PTHR11545">
    <property type="entry name" value="RIBOSOMAL PROTEIN L13"/>
    <property type="match status" value="1"/>
</dbReference>
<dbReference type="PANTHER" id="PTHR11545:SF2">
    <property type="entry name" value="LARGE RIBOSOMAL SUBUNIT PROTEIN UL13M"/>
    <property type="match status" value="1"/>
</dbReference>
<dbReference type="InterPro" id="IPR005823">
    <property type="entry name" value="Ribosomal_uL13_bac-type"/>
</dbReference>
<protein>
    <recommendedName>
        <fullName evidence="4">Large ribosomal subunit protein uL13</fullName>
    </recommendedName>
</protein>
<evidence type="ECO:0000313" key="5">
    <source>
        <dbReference type="EMBL" id="OGF22970.1"/>
    </source>
</evidence>
<dbReference type="SUPFAM" id="SSF52161">
    <property type="entry name" value="Ribosomal protein L13"/>
    <property type="match status" value="1"/>
</dbReference>
<reference evidence="5 6" key="1">
    <citation type="journal article" date="2016" name="Nat. Commun.">
        <title>Thousands of microbial genomes shed light on interconnected biogeochemical processes in an aquifer system.</title>
        <authorList>
            <person name="Anantharaman K."/>
            <person name="Brown C.T."/>
            <person name="Hug L.A."/>
            <person name="Sharon I."/>
            <person name="Castelle C.J."/>
            <person name="Probst A.J."/>
            <person name="Thomas B.C."/>
            <person name="Singh A."/>
            <person name="Wilkins M.J."/>
            <person name="Karaoz U."/>
            <person name="Brodie E.L."/>
            <person name="Williams K.H."/>
            <person name="Hubbard S.S."/>
            <person name="Banfield J.F."/>
        </authorList>
    </citation>
    <scope>NUCLEOTIDE SEQUENCE [LARGE SCALE GENOMIC DNA]</scope>
</reference>
<comment type="caution">
    <text evidence="5">The sequence shown here is derived from an EMBL/GenBank/DDBJ whole genome shotgun (WGS) entry which is preliminary data.</text>
</comment>
<comment type="function">
    <text evidence="4">This protein is one of the early assembly proteins of the 50S ribosomal subunit, although it is not seen to bind rRNA by itself. It is important during the early stages of 50S assembly.</text>
</comment>
<name>A0A1F5S8B6_9BACT</name>
<dbReference type="Proteomes" id="UP000178323">
    <property type="component" value="Unassembled WGS sequence"/>
</dbReference>
<dbReference type="Gene3D" id="3.90.1180.10">
    <property type="entry name" value="Ribosomal protein L13"/>
    <property type="match status" value="1"/>
</dbReference>
<comment type="similarity">
    <text evidence="1 4">Belongs to the universal ribosomal protein uL13 family.</text>
</comment>
<dbReference type="NCBIfam" id="TIGR01066">
    <property type="entry name" value="rplM_bact"/>
    <property type="match status" value="1"/>
</dbReference>
<accession>A0A1F5S8B6</accession>
<dbReference type="GO" id="GO:0006412">
    <property type="term" value="P:translation"/>
    <property type="evidence" value="ECO:0007669"/>
    <property type="project" value="UniProtKB-UniRule"/>
</dbReference>
<keyword evidence="3 4" id="KW-0687">Ribonucleoprotein</keyword>
<dbReference type="HAMAP" id="MF_01366">
    <property type="entry name" value="Ribosomal_uL13"/>
    <property type="match status" value="1"/>
</dbReference>
<dbReference type="GO" id="GO:1990904">
    <property type="term" value="C:ribonucleoprotein complex"/>
    <property type="evidence" value="ECO:0007669"/>
    <property type="project" value="UniProtKB-KW"/>
</dbReference>
<organism evidence="5 6">
    <name type="scientific">Candidatus Falkowbacteria bacterium RBG_13_39_14</name>
    <dbReference type="NCBI Taxonomy" id="1797985"/>
    <lineage>
        <taxon>Bacteria</taxon>
        <taxon>Candidatus Falkowiibacteriota</taxon>
    </lineage>
</organism>
<dbReference type="PIRSF" id="PIRSF002181">
    <property type="entry name" value="Ribosomal_L13"/>
    <property type="match status" value="1"/>
</dbReference>
<dbReference type="GO" id="GO:0003729">
    <property type="term" value="F:mRNA binding"/>
    <property type="evidence" value="ECO:0007669"/>
    <property type="project" value="TreeGrafter"/>
</dbReference>
<dbReference type="GO" id="GO:0017148">
    <property type="term" value="P:negative regulation of translation"/>
    <property type="evidence" value="ECO:0007669"/>
    <property type="project" value="TreeGrafter"/>
</dbReference>
<comment type="subunit">
    <text evidence="4">Part of the 50S ribosomal subunit.</text>
</comment>
<dbReference type="Pfam" id="PF00572">
    <property type="entry name" value="Ribosomal_L13"/>
    <property type="match status" value="1"/>
</dbReference>
<keyword evidence="2 4" id="KW-0689">Ribosomal protein</keyword>
<dbReference type="STRING" id="1797985.A2Y83_05110"/>
<dbReference type="InterPro" id="IPR005822">
    <property type="entry name" value="Ribosomal_uL13"/>
</dbReference>
<evidence type="ECO:0000256" key="3">
    <source>
        <dbReference type="ARBA" id="ARBA00023274"/>
    </source>
</evidence>